<evidence type="ECO:0000313" key="1">
    <source>
        <dbReference type="EMBL" id="CAF3894333.1"/>
    </source>
</evidence>
<name>A0A819H826_9BILA</name>
<dbReference type="AlphaFoldDB" id="A0A819H826"/>
<reference evidence="1" key="1">
    <citation type="submission" date="2021-02" db="EMBL/GenBank/DDBJ databases">
        <authorList>
            <person name="Nowell W R."/>
        </authorList>
    </citation>
    <scope>NUCLEOTIDE SEQUENCE</scope>
</reference>
<accession>A0A819H826</accession>
<comment type="caution">
    <text evidence="1">The sequence shown here is derived from an EMBL/GenBank/DDBJ whole genome shotgun (WGS) entry which is preliminary data.</text>
</comment>
<proteinExistence type="predicted"/>
<dbReference type="Proteomes" id="UP000663866">
    <property type="component" value="Unassembled WGS sequence"/>
</dbReference>
<dbReference type="Proteomes" id="UP000681967">
    <property type="component" value="Unassembled WGS sequence"/>
</dbReference>
<gene>
    <name evidence="2" type="ORF">BYL167_LOCUS72980</name>
    <name evidence="1" type="ORF">OVN521_LOCUS9157</name>
</gene>
<keyword evidence="3" id="KW-1185">Reference proteome</keyword>
<feature type="non-terminal residue" evidence="1">
    <location>
        <position position="62"/>
    </location>
</feature>
<evidence type="ECO:0000313" key="3">
    <source>
        <dbReference type="Proteomes" id="UP000663866"/>
    </source>
</evidence>
<sequence length="62" mass="7126">MSRAIQRLMKDYKKAEKLIGRSANESFIDFTSTASFTTQATAQIRREPELTQDEKKFLVAVE</sequence>
<dbReference type="EMBL" id="CAJOBG010001100">
    <property type="protein sequence ID" value="CAF3894333.1"/>
    <property type="molecule type" value="Genomic_DNA"/>
</dbReference>
<dbReference type="EMBL" id="CAJOBH010260015">
    <property type="protein sequence ID" value="CAF5154146.1"/>
    <property type="molecule type" value="Genomic_DNA"/>
</dbReference>
<evidence type="ECO:0000313" key="2">
    <source>
        <dbReference type="EMBL" id="CAF5154146.1"/>
    </source>
</evidence>
<organism evidence="1 3">
    <name type="scientific">Rotaria magnacalcarata</name>
    <dbReference type="NCBI Taxonomy" id="392030"/>
    <lineage>
        <taxon>Eukaryota</taxon>
        <taxon>Metazoa</taxon>
        <taxon>Spiralia</taxon>
        <taxon>Gnathifera</taxon>
        <taxon>Rotifera</taxon>
        <taxon>Eurotatoria</taxon>
        <taxon>Bdelloidea</taxon>
        <taxon>Philodinida</taxon>
        <taxon>Philodinidae</taxon>
        <taxon>Rotaria</taxon>
    </lineage>
</organism>
<protein>
    <submittedName>
        <fullName evidence="1">Uncharacterized protein</fullName>
    </submittedName>
</protein>